<feature type="transmembrane region" description="Helical" evidence="8">
    <location>
        <begin position="322"/>
        <end position="348"/>
    </location>
</feature>
<dbReference type="InterPro" id="IPR029020">
    <property type="entry name" value="Ammonium/urea_transptr"/>
</dbReference>
<evidence type="ECO:0000313" key="12">
    <source>
        <dbReference type="EMBL" id="KAG2391817.1"/>
    </source>
</evidence>
<dbReference type="PANTHER" id="PTHR11730:SF6">
    <property type="entry name" value="AMMONIUM TRANSPORTER"/>
    <property type="match status" value="1"/>
</dbReference>
<feature type="domain" description="Ammonium transporter AmtB-like" evidence="11">
    <location>
        <begin position="47"/>
        <end position="462"/>
    </location>
</feature>
<dbReference type="AlphaFoldDB" id="A0AA88H214"/>
<feature type="chain" id="PRO_5041725082" description="Ammonium transporter" evidence="10">
    <location>
        <begin position="35"/>
        <end position="509"/>
    </location>
</feature>
<dbReference type="InterPro" id="IPR024041">
    <property type="entry name" value="NH4_transpt_AmtB-like_dom"/>
</dbReference>
<evidence type="ECO:0000256" key="3">
    <source>
        <dbReference type="ARBA" id="ARBA00022448"/>
    </source>
</evidence>
<dbReference type="InterPro" id="IPR018047">
    <property type="entry name" value="Ammonium_transpt_CS"/>
</dbReference>
<feature type="transmembrane region" description="Helical" evidence="8">
    <location>
        <begin position="78"/>
        <end position="101"/>
    </location>
</feature>
<dbReference type="SUPFAM" id="SSF111352">
    <property type="entry name" value="Ammonium transporter"/>
    <property type="match status" value="1"/>
</dbReference>
<comment type="caution">
    <text evidence="12">The sequence shown here is derived from an EMBL/GenBank/DDBJ whole genome shotgun (WGS) entry which is preliminary data.</text>
</comment>
<comment type="subcellular location">
    <subcellularLocation>
        <location evidence="8">Cell membrane</location>
        <topology evidence="8">Multi-pass membrane protein</topology>
    </subcellularLocation>
    <subcellularLocation>
        <location evidence="1">Membrane</location>
        <topology evidence="1">Multi-pass membrane protein</topology>
    </subcellularLocation>
</comment>
<dbReference type="Proteomes" id="UP000816034">
    <property type="component" value="Unassembled WGS sequence"/>
</dbReference>
<dbReference type="InterPro" id="IPR001905">
    <property type="entry name" value="Ammonium_transpt"/>
</dbReference>
<dbReference type="EMBL" id="PYSW02000006">
    <property type="protein sequence ID" value="KAG2391817.1"/>
    <property type="molecule type" value="Genomic_DNA"/>
</dbReference>
<dbReference type="GO" id="GO:0008519">
    <property type="term" value="F:ammonium channel activity"/>
    <property type="evidence" value="ECO:0007669"/>
    <property type="project" value="InterPro"/>
</dbReference>
<name>A0AA88H214_NAELO</name>
<feature type="compositionally biased region" description="Polar residues" evidence="9">
    <location>
        <begin position="492"/>
        <end position="503"/>
    </location>
</feature>
<feature type="transmembrane region" description="Helical" evidence="8">
    <location>
        <begin position="245"/>
        <end position="261"/>
    </location>
</feature>
<evidence type="ECO:0000259" key="11">
    <source>
        <dbReference type="Pfam" id="PF00909"/>
    </source>
</evidence>
<dbReference type="GeneID" id="68105755"/>
<feature type="transmembrane region" description="Helical" evidence="8">
    <location>
        <begin position="44"/>
        <end position="66"/>
    </location>
</feature>
<keyword evidence="13" id="KW-1185">Reference proteome</keyword>
<evidence type="ECO:0000256" key="4">
    <source>
        <dbReference type="ARBA" id="ARBA00022692"/>
    </source>
</evidence>
<dbReference type="GO" id="GO:0005886">
    <property type="term" value="C:plasma membrane"/>
    <property type="evidence" value="ECO:0007669"/>
    <property type="project" value="UniProtKB-SubCell"/>
</dbReference>
<comment type="similarity">
    <text evidence="2 8">Belongs to the ammonia transporter channel (TC 1.A.11.2) family.</text>
</comment>
<feature type="transmembrane region" description="Helical" evidence="8">
    <location>
        <begin position="281"/>
        <end position="301"/>
    </location>
</feature>
<feature type="signal peptide" evidence="10">
    <location>
        <begin position="1"/>
        <end position="34"/>
    </location>
</feature>
<organism evidence="12 13">
    <name type="scientific">Naegleria lovaniensis</name>
    <name type="common">Amoeba</name>
    <dbReference type="NCBI Taxonomy" id="51637"/>
    <lineage>
        <taxon>Eukaryota</taxon>
        <taxon>Discoba</taxon>
        <taxon>Heterolobosea</taxon>
        <taxon>Tetramitia</taxon>
        <taxon>Eutetramitia</taxon>
        <taxon>Vahlkampfiidae</taxon>
        <taxon>Naegleria</taxon>
    </lineage>
</organism>
<keyword evidence="6 8" id="KW-0472">Membrane</keyword>
<evidence type="ECO:0000256" key="7">
    <source>
        <dbReference type="ARBA" id="ARBA00023177"/>
    </source>
</evidence>
<dbReference type="GO" id="GO:0097272">
    <property type="term" value="P:ammonium homeostasis"/>
    <property type="evidence" value="ECO:0007669"/>
    <property type="project" value="TreeGrafter"/>
</dbReference>
<feature type="transmembrane region" description="Helical" evidence="8">
    <location>
        <begin position="132"/>
        <end position="151"/>
    </location>
</feature>
<feature type="region of interest" description="Disordered" evidence="9">
    <location>
        <begin position="487"/>
        <end position="509"/>
    </location>
</feature>
<evidence type="ECO:0000256" key="6">
    <source>
        <dbReference type="ARBA" id="ARBA00023136"/>
    </source>
</evidence>
<dbReference type="RefSeq" id="XP_044553711.1">
    <property type="nucleotide sequence ID" value="XM_044689164.1"/>
</dbReference>
<feature type="transmembrane region" description="Helical" evidence="8">
    <location>
        <begin position="360"/>
        <end position="381"/>
    </location>
</feature>
<evidence type="ECO:0000256" key="10">
    <source>
        <dbReference type="SAM" id="SignalP"/>
    </source>
</evidence>
<feature type="transmembrane region" description="Helical" evidence="8">
    <location>
        <begin position="158"/>
        <end position="179"/>
    </location>
</feature>
<sequence>MMSFSTIIRHHRNVLAVPLVTSLLILFAPNLVTAQATLTSTDVDIGWTLINGALVMFMQAGFAFLEAGSIRSKNVANILLKIVMSVAISTMAWFCIGYGFAYGDNQLTDTRNGFFGNSSFFLLGGDEAQHVFFFQWAFAAVASSIVSGAVAERMNLSAFFMCSFIMTAFIYAPVAHWIWSSAGWLSGFNKTMFRVGNVGVTDYAGGIVVHLVGGVCGLVGSIMVGPRIGRFVNGRAVKIVGHNKTLVLLGGLILWFGWYGFNSGSTQALSGGMSTITGYASANTTIAGAAGAMMCMLWSCLQSGQYDLTESLNGCLAGCVSITPVCAFVEGWAAVLIGASGALVYIASNWLLEALKIDDPVAAVPVHAFCGAWGLVTGGLFATQKQIALFYGLDSTIETYGLFYSLNWELLGVNLLGITMVTVWTAFSSVIMFFLIDITIGLRVPPEDELIGLDQKYGGTAYTGEDIHQYGFGNSASENTAARTALKTARTVNSHRTQRSGRSGASRRM</sequence>
<dbReference type="PROSITE" id="PS01219">
    <property type="entry name" value="AMMONIUM_TRANSP"/>
    <property type="match status" value="1"/>
</dbReference>
<reference evidence="12 13" key="1">
    <citation type="journal article" date="2018" name="BMC Genomics">
        <title>The genome of Naegleria lovaniensis, the basis for a comparative approach to unravel pathogenicity factors of the human pathogenic amoeba N. fowleri.</title>
        <authorList>
            <person name="Liechti N."/>
            <person name="Schurch N."/>
            <person name="Bruggmann R."/>
            <person name="Wittwer M."/>
        </authorList>
    </citation>
    <scope>NUCLEOTIDE SEQUENCE [LARGE SCALE GENOMIC DNA]</scope>
    <source>
        <strain evidence="12 13">ATCC 30569</strain>
    </source>
</reference>
<evidence type="ECO:0000256" key="1">
    <source>
        <dbReference type="ARBA" id="ARBA00004141"/>
    </source>
</evidence>
<keyword evidence="4 8" id="KW-0812">Transmembrane</keyword>
<gene>
    <name evidence="12" type="ORF">C9374_013302</name>
</gene>
<protein>
    <recommendedName>
        <fullName evidence="8">Ammonium transporter</fullName>
    </recommendedName>
</protein>
<dbReference type="PANTHER" id="PTHR11730">
    <property type="entry name" value="AMMONIUM TRANSPORTER"/>
    <property type="match status" value="1"/>
</dbReference>
<accession>A0AA88H214</accession>
<dbReference type="FunFam" id="1.10.3430.10:FF:000008">
    <property type="entry name" value="Ammonium transporter"/>
    <property type="match status" value="1"/>
</dbReference>
<keyword evidence="7 8" id="KW-0924">Ammonia transport</keyword>
<keyword evidence="10" id="KW-0732">Signal</keyword>
<feature type="transmembrane region" description="Helical" evidence="8">
    <location>
        <begin position="203"/>
        <end position="224"/>
    </location>
</feature>
<evidence type="ECO:0000256" key="9">
    <source>
        <dbReference type="SAM" id="MobiDB-lite"/>
    </source>
</evidence>
<evidence type="ECO:0000256" key="8">
    <source>
        <dbReference type="RuleBase" id="RU362002"/>
    </source>
</evidence>
<feature type="transmembrane region" description="Helical" evidence="8">
    <location>
        <begin position="412"/>
        <end position="436"/>
    </location>
</feature>
<keyword evidence="5 8" id="KW-1133">Transmembrane helix</keyword>
<evidence type="ECO:0000256" key="2">
    <source>
        <dbReference type="ARBA" id="ARBA00005887"/>
    </source>
</evidence>
<dbReference type="Gene3D" id="1.10.3430.10">
    <property type="entry name" value="Ammonium transporter AmtB like domains"/>
    <property type="match status" value="1"/>
</dbReference>
<dbReference type="NCBIfam" id="TIGR00836">
    <property type="entry name" value="amt"/>
    <property type="match status" value="1"/>
</dbReference>
<proteinExistence type="inferred from homology"/>
<evidence type="ECO:0000256" key="5">
    <source>
        <dbReference type="ARBA" id="ARBA00022989"/>
    </source>
</evidence>
<dbReference type="Pfam" id="PF00909">
    <property type="entry name" value="Ammonium_transp"/>
    <property type="match status" value="1"/>
</dbReference>
<evidence type="ECO:0000313" key="13">
    <source>
        <dbReference type="Proteomes" id="UP000816034"/>
    </source>
</evidence>
<keyword evidence="3 8" id="KW-0813">Transport</keyword>